<proteinExistence type="inferred from homology"/>
<comment type="similarity">
    <text evidence="2 7">Belongs to the DedA family.</text>
</comment>
<protein>
    <submittedName>
        <fullName evidence="9">DedA family protein</fullName>
    </submittedName>
</protein>
<evidence type="ECO:0000256" key="4">
    <source>
        <dbReference type="ARBA" id="ARBA00022692"/>
    </source>
</evidence>
<keyword evidence="6 7" id="KW-0472">Membrane</keyword>
<accession>A0ABV3ST47</accession>
<keyword evidence="4 7" id="KW-0812">Transmembrane</keyword>
<dbReference type="Proteomes" id="UP001556631">
    <property type="component" value="Unassembled WGS sequence"/>
</dbReference>
<evidence type="ECO:0000256" key="7">
    <source>
        <dbReference type="RuleBase" id="RU367016"/>
    </source>
</evidence>
<evidence type="ECO:0000256" key="6">
    <source>
        <dbReference type="ARBA" id="ARBA00023136"/>
    </source>
</evidence>
<evidence type="ECO:0000313" key="9">
    <source>
        <dbReference type="EMBL" id="MEX0426114.1"/>
    </source>
</evidence>
<keyword evidence="5 7" id="KW-1133">Transmembrane helix</keyword>
<comment type="subcellular location">
    <subcellularLocation>
        <location evidence="1 7">Cell membrane</location>
        <topology evidence="1 7">Multi-pass membrane protein</topology>
    </subcellularLocation>
</comment>
<evidence type="ECO:0000313" key="10">
    <source>
        <dbReference type="Proteomes" id="UP001556631"/>
    </source>
</evidence>
<dbReference type="EMBL" id="JBFPJR010000001">
    <property type="protein sequence ID" value="MEX0426114.1"/>
    <property type="molecule type" value="Genomic_DNA"/>
</dbReference>
<name>A0ABV3ST47_9ACTN</name>
<feature type="transmembrane region" description="Helical" evidence="7">
    <location>
        <begin position="176"/>
        <end position="196"/>
    </location>
</feature>
<dbReference type="RefSeq" id="WP_367990751.1">
    <property type="nucleotide sequence ID" value="NZ_JBFPJR010000001.1"/>
</dbReference>
<dbReference type="PANTHER" id="PTHR30353">
    <property type="entry name" value="INNER MEMBRANE PROTEIN DEDA-RELATED"/>
    <property type="match status" value="1"/>
</dbReference>
<keyword evidence="10" id="KW-1185">Reference proteome</keyword>
<comment type="caution">
    <text evidence="7">Lacks conserved residue(s) required for the propagation of feature annotation.</text>
</comment>
<dbReference type="InterPro" id="IPR032818">
    <property type="entry name" value="DedA-like"/>
</dbReference>
<comment type="caution">
    <text evidence="9">The sequence shown here is derived from an EMBL/GenBank/DDBJ whole genome shotgun (WGS) entry which is preliminary data.</text>
</comment>
<evidence type="ECO:0000256" key="1">
    <source>
        <dbReference type="ARBA" id="ARBA00004651"/>
    </source>
</evidence>
<reference evidence="9 10" key="1">
    <citation type="submission" date="2024-07" db="EMBL/GenBank/DDBJ databases">
        <authorList>
            <person name="Lee S."/>
            <person name="Kang M."/>
        </authorList>
    </citation>
    <scope>NUCLEOTIDE SEQUENCE [LARGE SCALE GENOMIC DNA]</scope>
    <source>
        <strain evidence="9 10">DS6</strain>
    </source>
</reference>
<evidence type="ECO:0000259" key="8">
    <source>
        <dbReference type="Pfam" id="PF09335"/>
    </source>
</evidence>
<dbReference type="PANTHER" id="PTHR30353:SF15">
    <property type="entry name" value="INNER MEMBRANE PROTEIN YABI"/>
    <property type="match status" value="1"/>
</dbReference>
<gene>
    <name evidence="9" type="ORF">AB3X52_00665</name>
</gene>
<evidence type="ECO:0000256" key="3">
    <source>
        <dbReference type="ARBA" id="ARBA00022475"/>
    </source>
</evidence>
<sequence>MTSVIAHLLTVPAWLAVALVFALPALESAVFAGFVFPGELALLLGGVVAHEGHVPLLVMIAAGVSGAVAGDAVGYAVGRRWGRRILDLSVGRLVKREHLDRARAALAKHGGKTVFLGRFTVALRVLVPGLAGMSGLRYRRFALFNVAGALVWGTLMVVAGYLAGASWQSAQHLVSHLGLAVTGVVVLVAGSTLWVGRRRSAARRARSSSAHGTTVSR</sequence>
<organism evidence="9 10">
    <name type="scientific">Nocardioides eburneus</name>
    <dbReference type="NCBI Taxonomy" id="3231482"/>
    <lineage>
        <taxon>Bacteria</taxon>
        <taxon>Bacillati</taxon>
        <taxon>Actinomycetota</taxon>
        <taxon>Actinomycetes</taxon>
        <taxon>Propionibacteriales</taxon>
        <taxon>Nocardioidaceae</taxon>
        <taxon>Nocardioides</taxon>
    </lineage>
</organism>
<feature type="transmembrane region" description="Helical" evidence="7">
    <location>
        <begin position="56"/>
        <end position="77"/>
    </location>
</feature>
<dbReference type="Pfam" id="PF09335">
    <property type="entry name" value="VTT_dom"/>
    <property type="match status" value="1"/>
</dbReference>
<feature type="domain" description="VTT" evidence="8">
    <location>
        <begin position="36"/>
        <end position="161"/>
    </location>
</feature>
<evidence type="ECO:0000256" key="5">
    <source>
        <dbReference type="ARBA" id="ARBA00022989"/>
    </source>
</evidence>
<dbReference type="InterPro" id="IPR032816">
    <property type="entry name" value="VTT_dom"/>
</dbReference>
<evidence type="ECO:0000256" key="2">
    <source>
        <dbReference type="ARBA" id="ARBA00010792"/>
    </source>
</evidence>
<keyword evidence="3 7" id="KW-1003">Cell membrane</keyword>
<feature type="transmembrane region" description="Helical" evidence="7">
    <location>
        <begin position="142"/>
        <end position="164"/>
    </location>
</feature>